<feature type="region of interest" description="Disordered" evidence="5">
    <location>
        <begin position="1874"/>
        <end position="1897"/>
    </location>
</feature>
<protein>
    <submittedName>
        <fullName evidence="8">Disease resistance protein RPS2</fullName>
    </submittedName>
</protein>
<proteinExistence type="inferred from homology"/>
<dbReference type="GO" id="GO:0043531">
    <property type="term" value="F:ADP binding"/>
    <property type="evidence" value="ECO:0007669"/>
    <property type="project" value="InterPro"/>
</dbReference>
<dbReference type="InterPro" id="IPR032675">
    <property type="entry name" value="LRR_dom_sf"/>
</dbReference>
<dbReference type="Gene3D" id="3.80.10.10">
    <property type="entry name" value="Ribonuclease Inhibitor"/>
    <property type="match status" value="4"/>
</dbReference>
<dbReference type="PRINTS" id="PR00364">
    <property type="entry name" value="DISEASERSIST"/>
</dbReference>
<dbReference type="SUPFAM" id="SSF52058">
    <property type="entry name" value="L domain-like"/>
    <property type="match status" value="2"/>
</dbReference>
<sequence>MAEEKSKGSMEYVKLVGSLVGPLLGPGWPYLKPLLYKLVPYEIRVGHLAKDVNKLRLVKSRVQDKVKDEENRNERAIDGGVKKWLVEVDEVIFDYEEFLEDEDRSYAVYSDGYLPKPSIRYRLRKTVNDIGSRVSVLLQTSNDDNFSCWLGPPSYDADFDNIRYQMFESRNQTTGNIIAALANSSVGMIGVYGLSGVGKTSLIKEVVKKVKDNMFDVVIMVNVTSRPDIRRIQGQIAKKLGMKLKGESESERAVHLRDRLKDPKLKTLIILDNLGVKLDFNMLGISSENNDDSQMNPRMKDLSTHHNYALKNKELDASILRKVEDPLARYKGCKILMISKNEQVLLRQMDGKAIKTFCVTPLTEKEGESMFKTMSEIDNENSLYKALAAQISKKCKGLPMTIVATAKALKNKSLPVWEDAYRNLERQNLTAVQEFSTKLSYNLLENDELKHTLLVCARMSNDALLTDLVRNCIGLGLLQGIYTVKEARNRVHTLVAELKELSLLSDSFSSDRFTVQDNIRDAVLSIASQEMHAFALTKGKLEEWPDKDKLERCTAISLQNCDVTDIMKKFPETINCFRLRVFHLENKDPHLKIPDNFFIGMKELRVLILIGVSLSFLPSSIMYLKKLRMLCLERCKLDKHLSIIGELETLRVLSLSGSDIEKLPTELSQLTKLQIFDISNCFKLREIPVHVLSSLIDLEELYVGNSPIQWKYEGHVNASLSELRQLYQLTTLDIEIPGTTHMPENLFFDKLDSYNIVIRDVGAYSIWDIKMLEMRETSRFLALQLENGFDIHHQKDIKILFERVENLLLGQLNDVEDIFYELNYEGFPYLKYLSIVSNSNIKSVINSKNQKHLEKVFPRLESLFLYEVNNMEHICYNQLTTDSFGKLKIIKLNMCGQLKNVFFSSTIKLLSALEAVEVSECDTLKEIVTSEAENREQIIFPELRSVTLQSLSELIGFYGALPGEQESNKLFDEKFGDTSYICLSLQVVISKLERMKLSSIKIQKIWSDQYWTSFQNLIKLDVTDCWNLKNLLSFSMSKSLMNLQSLLVSECGMMESIFEFIETEVSMFEIEPERIFPKLKNISLGSMKRLKEIWHPKFPLHSFGKLDALIIEGCNKLKNVFPSYMIGRFHSLCNLKVTNCLSMKEIFDLQDCQKQDFEDMTRLQSVHAEALPKLEHVWNKDPEGILNLKNLKKIWIQECLNLEHIFPVSTAKDLQELEYLEVWNCGKLKKIVSKGETNNTSSISFKFPKLTTVRFLKLPSLEGFYEGAHELQCSALNNLCVESCRKLELFSGGNTNSEIKSVFFPEEVIYNLKSMQIESENAIWLRRYMGNYRMHKLEEFQLFGLPDTEILYFFIHRNPNMKSLLLSNCSFKELVPPRSHSEEKSGVVPKLKILKVMNLQSLKMIDFKDDTILFQRLECLILKECPCLNTIAPSSISFTYLTTLEVGNCNKLACLMTPSTAKSLVQLTTMKVIQCEQMKTIVSELEHKEHIIFRKLKEIELVALQNLLSFCSSNHCAFDFPLLEKFVVSACSNMRKFSQHANSTPILRQILIGNGKEEKRYHWKGDLNVTISYMHQIWALHATEVVDSNPYKPLENSRLKILKLANCELGSHAIPTVVFSSLKNLEELEVSNTNVETIFDIMDEEMKGYTFLLKKMTLNNLPNLKKVWRDENPEGIFSSQNLQEVVVNNCEILETLFPIKLAKIVKKLKKLEIRCCKKFLKIVEQENAITEATAEFSFPRLTSLNLRMLPQLSCFYPERFTLECPHLSHLEVVYCGDFVTFEIHQAHGSTSVNRKPLFSEEKANFILESLKLDWKNTMMLCNGKFRDEMLHQVIKFELDLDKDNDHEVPDVILKKMPHAECIRIKGYSGLKELTSSQHEHGESSHPPEQGDSSHHEQGEIKTLVHWKTFP</sequence>
<dbReference type="InterPro" id="IPR042197">
    <property type="entry name" value="Apaf_helical"/>
</dbReference>
<evidence type="ECO:0000313" key="8">
    <source>
        <dbReference type="EMBL" id="QCE02820.1"/>
    </source>
</evidence>
<feature type="domain" description="Disease resistance protein At4g27190-like leucine-rich repeats" evidence="7">
    <location>
        <begin position="865"/>
        <end position="954"/>
    </location>
</feature>
<dbReference type="InterPro" id="IPR027417">
    <property type="entry name" value="P-loop_NTPase"/>
</dbReference>
<dbReference type="InterPro" id="IPR057135">
    <property type="entry name" value="At4g27190-like_LRR"/>
</dbReference>
<feature type="domain" description="Disease resistance protein At4g27190-like leucine-rich repeats" evidence="7">
    <location>
        <begin position="1595"/>
        <end position="1717"/>
    </location>
</feature>
<evidence type="ECO:0000256" key="3">
    <source>
        <dbReference type="ARBA" id="ARBA00022821"/>
    </source>
</evidence>
<dbReference type="GO" id="GO:0005524">
    <property type="term" value="F:ATP binding"/>
    <property type="evidence" value="ECO:0007669"/>
    <property type="project" value="UniProtKB-KW"/>
</dbReference>
<dbReference type="Proteomes" id="UP000501690">
    <property type="component" value="Linkage Group LG8"/>
</dbReference>
<dbReference type="PANTHER" id="PTHR33463:SF196">
    <property type="entry name" value="NB-ARC DOMAIN DISEASE RESISTANCE PROTEIN"/>
    <property type="match status" value="1"/>
</dbReference>
<gene>
    <name evidence="8" type="ORF">DEO72_LG8g835</name>
</gene>
<keyword evidence="2" id="KW-0547">Nucleotide-binding</keyword>
<dbReference type="Pfam" id="PF00931">
    <property type="entry name" value="NB-ARC"/>
    <property type="match status" value="1"/>
</dbReference>
<keyword evidence="4" id="KW-0067">ATP-binding</keyword>
<accession>A0A4D6MMN6</accession>
<name>A0A4D6MMN6_VIGUN</name>
<dbReference type="SUPFAM" id="SSF52047">
    <property type="entry name" value="RNI-like"/>
    <property type="match status" value="1"/>
</dbReference>
<comment type="similarity">
    <text evidence="1">Belongs to the disease resistance NB-LRR family.</text>
</comment>
<reference evidence="8 9" key="1">
    <citation type="submission" date="2019-04" db="EMBL/GenBank/DDBJ databases">
        <title>An improved genome assembly and genetic linkage map for asparagus bean, Vigna unguiculata ssp. sesquipedialis.</title>
        <authorList>
            <person name="Xia Q."/>
            <person name="Zhang R."/>
            <person name="Dong Y."/>
        </authorList>
    </citation>
    <scope>NUCLEOTIDE SEQUENCE [LARGE SCALE GENOMIC DNA]</scope>
    <source>
        <tissue evidence="8">Leaf</tissue>
    </source>
</reference>
<dbReference type="Gene3D" id="1.10.8.430">
    <property type="entry name" value="Helical domain of apoptotic protease-activating factors"/>
    <property type="match status" value="1"/>
</dbReference>
<dbReference type="SUPFAM" id="SSF52540">
    <property type="entry name" value="P-loop containing nucleoside triphosphate hydrolases"/>
    <property type="match status" value="1"/>
</dbReference>
<evidence type="ECO:0000256" key="1">
    <source>
        <dbReference type="ARBA" id="ARBA00008894"/>
    </source>
</evidence>
<dbReference type="Gene3D" id="3.40.50.300">
    <property type="entry name" value="P-loop containing nucleotide triphosphate hydrolases"/>
    <property type="match status" value="1"/>
</dbReference>
<keyword evidence="9" id="KW-1185">Reference proteome</keyword>
<evidence type="ECO:0000256" key="2">
    <source>
        <dbReference type="ARBA" id="ARBA00022741"/>
    </source>
</evidence>
<dbReference type="EMBL" id="CP039352">
    <property type="protein sequence ID" value="QCE02820.1"/>
    <property type="molecule type" value="Genomic_DNA"/>
</dbReference>
<feature type="domain" description="Disease resistance protein At4g27190-like leucine-rich repeats" evidence="7">
    <location>
        <begin position="1437"/>
        <end position="1536"/>
    </location>
</feature>
<organism evidence="8 9">
    <name type="scientific">Vigna unguiculata</name>
    <name type="common">Cowpea</name>
    <dbReference type="NCBI Taxonomy" id="3917"/>
    <lineage>
        <taxon>Eukaryota</taxon>
        <taxon>Viridiplantae</taxon>
        <taxon>Streptophyta</taxon>
        <taxon>Embryophyta</taxon>
        <taxon>Tracheophyta</taxon>
        <taxon>Spermatophyta</taxon>
        <taxon>Magnoliopsida</taxon>
        <taxon>eudicotyledons</taxon>
        <taxon>Gunneridae</taxon>
        <taxon>Pentapetalae</taxon>
        <taxon>rosids</taxon>
        <taxon>fabids</taxon>
        <taxon>Fabales</taxon>
        <taxon>Fabaceae</taxon>
        <taxon>Papilionoideae</taxon>
        <taxon>50 kb inversion clade</taxon>
        <taxon>NPAAA clade</taxon>
        <taxon>indigoferoid/millettioid clade</taxon>
        <taxon>Phaseoleae</taxon>
        <taxon>Vigna</taxon>
    </lineage>
</organism>
<evidence type="ECO:0000313" key="9">
    <source>
        <dbReference type="Proteomes" id="UP000501690"/>
    </source>
</evidence>
<feature type="domain" description="Disease resistance protein At4g27190-like leucine-rich repeats" evidence="7">
    <location>
        <begin position="1090"/>
        <end position="1226"/>
    </location>
</feature>
<evidence type="ECO:0000256" key="4">
    <source>
        <dbReference type="ARBA" id="ARBA00022840"/>
    </source>
</evidence>
<evidence type="ECO:0000256" key="5">
    <source>
        <dbReference type="SAM" id="MobiDB-lite"/>
    </source>
</evidence>
<dbReference type="InterPro" id="IPR002182">
    <property type="entry name" value="NB-ARC"/>
</dbReference>
<dbReference type="GO" id="GO:0006952">
    <property type="term" value="P:defense response"/>
    <property type="evidence" value="ECO:0007669"/>
    <property type="project" value="UniProtKB-KW"/>
</dbReference>
<dbReference type="InterPro" id="IPR050905">
    <property type="entry name" value="Plant_NBS-LRR"/>
</dbReference>
<evidence type="ECO:0000259" key="6">
    <source>
        <dbReference type="Pfam" id="PF00931"/>
    </source>
</evidence>
<dbReference type="Pfam" id="PF23247">
    <property type="entry name" value="LRR_RPS2"/>
    <property type="match status" value="4"/>
</dbReference>
<evidence type="ECO:0000259" key="7">
    <source>
        <dbReference type="Pfam" id="PF23247"/>
    </source>
</evidence>
<keyword evidence="3" id="KW-0611">Plant defense</keyword>
<feature type="domain" description="NB-ARC" evidence="6">
    <location>
        <begin position="172"/>
        <end position="286"/>
    </location>
</feature>
<dbReference type="PANTHER" id="PTHR33463">
    <property type="entry name" value="NB-ARC DOMAIN-CONTAINING PROTEIN-RELATED"/>
    <property type="match status" value="1"/>
</dbReference>